<dbReference type="Pfam" id="PF13487">
    <property type="entry name" value="HD_5"/>
    <property type="match status" value="1"/>
</dbReference>
<dbReference type="STRING" id="1547283.A9C19_19930"/>
<dbReference type="SUPFAM" id="SSF109604">
    <property type="entry name" value="HD-domain/PDEase-like"/>
    <property type="match status" value="1"/>
</dbReference>
<proteinExistence type="predicted"/>
<feature type="domain" description="HD-GYP" evidence="1">
    <location>
        <begin position="130"/>
        <end position="324"/>
    </location>
</feature>
<accession>A0A1L3MWQ4</accession>
<dbReference type="Gene3D" id="1.10.3210.10">
    <property type="entry name" value="Hypothetical protein af1432"/>
    <property type="match status" value="1"/>
</dbReference>
<gene>
    <name evidence="2" type="ORF">A9C19_19930</name>
</gene>
<name>A0A1L3MWQ4_9BACI</name>
<dbReference type="SMART" id="SM00471">
    <property type="entry name" value="HDc"/>
    <property type="match status" value="1"/>
</dbReference>
<dbReference type="AlphaFoldDB" id="A0A1L3MWQ4"/>
<dbReference type="CDD" id="cd00077">
    <property type="entry name" value="HDc"/>
    <property type="match status" value="1"/>
</dbReference>
<protein>
    <recommendedName>
        <fullName evidence="1">HD-GYP domain-containing protein</fullName>
    </recommendedName>
</protein>
<organism evidence="2 3">
    <name type="scientific">Bacillus weihaiensis</name>
    <dbReference type="NCBI Taxonomy" id="1547283"/>
    <lineage>
        <taxon>Bacteria</taxon>
        <taxon>Bacillati</taxon>
        <taxon>Bacillota</taxon>
        <taxon>Bacilli</taxon>
        <taxon>Bacillales</taxon>
        <taxon>Bacillaceae</taxon>
        <taxon>Bacillus</taxon>
    </lineage>
</organism>
<keyword evidence="3" id="KW-1185">Reference proteome</keyword>
<dbReference type="PANTHER" id="PTHR43155:SF2">
    <property type="entry name" value="CYCLIC DI-GMP PHOSPHODIESTERASE PA4108"/>
    <property type="match status" value="1"/>
</dbReference>
<reference evidence="2 3" key="1">
    <citation type="journal article" date="2016" name="Sci. Rep.">
        <title>Complete genome sequence and transcriptomic analysis of a novel marine strain Bacillus weihaiensis reveals the mechanism of brown algae degradation.</title>
        <authorList>
            <person name="Zhu Y."/>
            <person name="Chen P."/>
            <person name="Bao Y."/>
            <person name="Men Y."/>
            <person name="Zeng Y."/>
            <person name="Yang J."/>
            <person name="Sun J."/>
            <person name="Sun Y."/>
        </authorList>
    </citation>
    <scope>NUCLEOTIDE SEQUENCE [LARGE SCALE GENOMIC DNA]</scope>
    <source>
        <strain evidence="2 3">Alg07</strain>
    </source>
</reference>
<dbReference type="InterPro" id="IPR003607">
    <property type="entry name" value="HD/PDEase_dom"/>
</dbReference>
<sequence>MIGKGGITLKIQINQLQKGSVISKNVFSATNKPLVYKDTNVTEEIIEALRAFLVSEVEIENHYDSKNQTQHAVLNASEKVDEVLTSKSDFYQLYIDAVQSYKSIYLGWQAGSPVNIGKVRQIIIPLIGELQKNEDEILKLYHYCKEEEYIYHHSISVALLSALLAKKLGYQQGEVNQISLTGLLCDCGMSKVTPAIIVKKVTLTETEYKEIKQHPVHSYNMLKNIMSIKDGVKLGVLQHHERLDGSGYPLNVASDQLHPYSKIVALADTYQAMVSVRPFRRKQSPYKVFEQIVQDDFGKFDLQVIQALKQAIVKLSVGSRVRLSNGLEAEILYVDENYPTRPIVKYLNTSTMLLLKDNNELYIEELL</sequence>
<evidence type="ECO:0000313" key="3">
    <source>
        <dbReference type="Proteomes" id="UP000181936"/>
    </source>
</evidence>
<evidence type="ECO:0000259" key="1">
    <source>
        <dbReference type="PROSITE" id="PS51832"/>
    </source>
</evidence>
<dbReference type="PROSITE" id="PS51832">
    <property type="entry name" value="HD_GYP"/>
    <property type="match status" value="1"/>
</dbReference>
<dbReference type="EMBL" id="CP016020">
    <property type="protein sequence ID" value="APH06766.1"/>
    <property type="molecule type" value="Genomic_DNA"/>
</dbReference>
<dbReference type="PANTHER" id="PTHR43155">
    <property type="entry name" value="CYCLIC DI-GMP PHOSPHODIESTERASE PA4108-RELATED"/>
    <property type="match status" value="1"/>
</dbReference>
<evidence type="ECO:0000313" key="2">
    <source>
        <dbReference type="EMBL" id="APH06766.1"/>
    </source>
</evidence>
<dbReference type="KEGG" id="bwh:A9C19_19930"/>
<dbReference type="Proteomes" id="UP000181936">
    <property type="component" value="Chromosome"/>
</dbReference>
<dbReference type="InterPro" id="IPR037522">
    <property type="entry name" value="HD_GYP_dom"/>
</dbReference>